<dbReference type="EMBL" id="JAWWNJ010000110">
    <property type="protein sequence ID" value="KAK6992433.1"/>
    <property type="molecule type" value="Genomic_DNA"/>
</dbReference>
<sequence length="229" mass="26264">MHMRENRPSAPKLSVSYWRRQQTRNLRDTRLRVHGFQDYENNTKILPLSPNTFTWSFNSSPKTFSQQEDLEFGTEAIDAHHGIPCYGERSPVALVFLQPLVPSHVFFLGIAVYTPHRRRFAAPPSNAESCFDQLLYAPHPEFSLRRCFVDPCRETPIVLTTSHLSMADGFGPVPHIIRSKSEEPYRSAAEACLGAQIPIQYLFDVVAEMKVWTLLLIDELHVHTVCENR</sequence>
<evidence type="ECO:0000313" key="2">
    <source>
        <dbReference type="Proteomes" id="UP001362999"/>
    </source>
</evidence>
<reference evidence="1 2" key="1">
    <citation type="journal article" date="2024" name="J Genomics">
        <title>Draft genome sequencing and assembly of Favolaschia claudopus CIRM-BRFM 2984 isolated from oak limbs.</title>
        <authorList>
            <person name="Navarro D."/>
            <person name="Drula E."/>
            <person name="Chaduli D."/>
            <person name="Cazenave R."/>
            <person name="Ahrendt S."/>
            <person name="Wang J."/>
            <person name="Lipzen A."/>
            <person name="Daum C."/>
            <person name="Barry K."/>
            <person name="Grigoriev I.V."/>
            <person name="Favel A."/>
            <person name="Rosso M.N."/>
            <person name="Martin F."/>
        </authorList>
    </citation>
    <scope>NUCLEOTIDE SEQUENCE [LARGE SCALE GENOMIC DNA]</scope>
    <source>
        <strain evidence="1 2">CIRM-BRFM 2984</strain>
    </source>
</reference>
<accession>A0AAV9ZTX5</accession>
<keyword evidence="2" id="KW-1185">Reference proteome</keyword>
<protein>
    <submittedName>
        <fullName evidence="1">Uncharacterized protein</fullName>
    </submittedName>
</protein>
<evidence type="ECO:0000313" key="1">
    <source>
        <dbReference type="EMBL" id="KAK6992433.1"/>
    </source>
</evidence>
<comment type="caution">
    <text evidence="1">The sequence shown here is derived from an EMBL/GenBank/DDBJ whole genome shotgun (WGS) entry which is preliminary data.</text>
</comment>
<dbReference type="AlphaFoldDB" id="A0AAV9ZTX5"/>
<organism evidence="1 2">
    <name type="scientific">Favolaschia claudopus</name>
    <dbReference type="NCBI Taxonomy" id="2862362"/>
    <lineage>
        <taxon>Eukaryota</taxon>
        <taxon>Fungi</taxon>
        <taxon>Dikarya</taxon>
        <taxon>Basidiomycota</taxon>
        <taxon>Agaricomycotina</taxon>
        <taxon>Agaricomycetes</taxon>
        <taxon>Agaricomycetidae</taxon>
        <taxon>Agaricales</taxon>
        <taxon>Marasmiineae</taxon>
        <taxon>Mycenaceae</taxon>
        <taxon>Favolaschia</taxon>
    </lineage>
</organism>
<gene>
    <name evidence="1" type="ORF">R3P38DRAFT_3372805</name>
</gene>
<dbReference type="Proteomes" id="UP001362999">
    <property type="component" value="Unassembled WGS sequence"/>
</dbReference>
<name>A0AAV9ZTX5_9AGAR</name>
<proteinExistence type="predicted"/>